<keyword evidence="1" id="KW-0472">Membrane</keyword>
<evidence type="ECO:0000256" key="1">
    <source>
        <dbReference type="SAM" id="Phobius"/>
    </source>
</evidence>
<organism evidence="2">
    <name type="scientific">candidate division WOR-3 bacterium</name>
    <dbReference type="NCBI Taxonomy" id="2052148"/>
    <lineage>
        <taxon>Bacteria</taxon>
        <taxon>Bacteria division WOR-3</taxon>
    </lineage>
</organism>
<feature type="transmembrane region" description="Helical" evidence="1">
    <location>
        <begin position="63"/>
        <end position="89"/>
    </location>
</feature>
<reference evidence="2" key="1">
    <citation type="journal article" date="2020" name="mSystems">
        <title>Genome- and Community-Level Interaction Insights into Carbon Utilization and Element Cycling Functions of Hydrothermarchaeota in Hydrothermal Sediment.</title>
        <authorList>
            <person name="Zhou Z."/>
            <person name="Liu Y."/>
            <person name="Xu W."/>
            <person name="Pan J."/>
            <person name="Luo Z.H."/>
            <person name="Li M."/>
        </authorList>
    </citation>
    <scope>NUCLEOTIDE SEQUENCE [LARGE SCALE GENOMIC DNA]</scope>
    <source>
        <strain evidence="2">HyVt-237</strain>
    </source>
</reference>
<proteinExistence type="predicted"/>
<dbReference type="AlphaFoldDB" id="A0A7C0XDE4"/>
<accession>A0A7C0XDE4</accession>
<evidence type="ECO:0000313" key="2">
    <source>
        <dbReference type="EMBL" id="HDM90557.1"/>
    </source>
</evidence>
<feature type="transmembrane region" description="Helical" evidence="1">
    <location>
        <begin position="20"/>
        <end position="43"/>
    </location>
</feature>
<gene>
    <name evidence="2" type="ORF">ENG67_05055</name>
</gene>
<comment type="caution">
    <text evidence="2">The sequence shown here is derived from an EMBL/GenBank/DDBJ whole genome shotgun (WGS) entry which is preliminary data.</text>
</comment>
<sequence>MSELDIERLRTIERILLRIFLYGFALLVIWYIILLLLQGPIGAGENRRLIEIIYGKWGTPLRLHLLSFLAIMETKILLFFFVFIPWFSIRQVRKSLEKSL</sequence>
<keyword evidence="1" id="KW-0812">Transmembrane</keyword>
<protein>
    <submittedName>
        <fullName evidence="2">Uncharacterized protein</fullName>
    </submittedName>
</protein>
<dbReference type="Proteomes" id="UP000885931">
    <property type="component" value="Unassembled WGS sequence"/>
</dbReference>
<keyword evidence="1" id="KW-1133">Transmembrane helix</keyword>
<name>A0A7C0XDE4_UNCW3</name>
<dbReference type="EMBL" id="DRBW01000190">
    <property type="protein sequence ID" value="HDM90557.1"/>
    <property type="molecule type" value="Genomic_DNA"/>
</dbReference>